<keyword evidence="5 6" id="KW-0472">Membrane</keyword>
<evidence type="ECO:0000256" key="6">
    <source>
        <dbReference type="SAM" id="Phobius"/>
    </source>
</evidence>
<evidence type="ECO:0000256" key="3">
    <source>
        <dbReference type="ARBA" id="ARBA00022692"/>
    </source>
</evidence>
<feature type="transmembrane region" description="Helical" evidence="6">
    <location>
        <begin position="202"/>
        <end position="221"/>
    </location>
</feature>
<evidence type="ECO:0000256" key="2">
    <source>
        <dbReference type="ARBA" id="ARBA00022475"/>
    </source>
</evidence>
<comment type="subcellular location">
    <subcellularLocation>
        <location evidence="1">Cell membrane</location>
        <topology evidence="1">Multi-pass membrane protein</topology>
    </subcellularLocation>
</comment>
<sequence>MESATGTPEERPASGRAVYRNVPKRKLAYLLSKDTYRSCVEYRVVGMSAEAAFFTMLSLPALLLGLVGLLGAVDSVAGTAVLHSVRRRILDASALLLSERGVDELVTPLVDDLVSGARPAVLSFGFVFALWSGSRAMNVFIGTITVMYGLDGYRNPVATRLLAFGLYAAGLLVGALVVPMTLVGPRLAVARWPELSGVIAVVYWPLVLLLAVSFLATLYHVSVPVRSPWREDVPGALVCLLLWTLCAVALKAYLRSAVEGQSIYGSLAAPVAVLLWLGMSAFAVLVGAAVNAAVDRVWPAATTAAARARNERAREEAARAMVAAVVERRSRAEAAGLDAEQDARDFELTRRLRRLMETPEVRAQLDRLRDTTRRIGRRMTE</sequence>
<feature type="transmembrane region" description="Helical" evidence="6">
    <location>
        <begin position="161"/>
        <end position="182"/>
    </location>
</feature>
<dbReference type="Pfam" id="PF03631">
    <property type="entry name" value="Virul_fac_BrkB"/>
    <property type="match status" value="1"/>
</dbReference>
<evidence type="ECO:0000256" key="5">
    <source>
        <dbReference type="ARBA" id="ARBA00023136"/>
    </source>
</evidence>
<dbReference type="PANTHER" id="PTHR30213:SF0">
    <property type="entry name" value="UPF0761 MEMBRANE PROTEIN YIHY"/>
    <property type="match status" value="1"/>
</dbReference>
<proteinExistence type="predicted"/>
<dbReference type="EMBL" id="WMLF01000123">
    <property type="protein sequence ID" value="MBB1244083.1"/>
    <property type="molecule type" value="Genomic_DNA"/>
</dbReference>
<name>A0ABR6EFG0_9ACTN</name>
<reference evidence="8" key="1">
    <citation type="journal article" date="2020" name="Syst. Appl. Microbiol.">
        <title>Streptomyces alkaliterrae sp. nov., isolated from an alkaline soil, and emended descriptions of Streptomyces alkaliphilus, Streptomyces calidiresistens and Streptomyces durbertensis.</title>
        <authorList>
            <person name="Swiecimska M."/>
            <person name="Golinska P."/>
            <person name="Nouioui I."/>
            <person name="Wypij M."/>
            <person name="Rai M."/>
            <person name="Sangal V."/>
            <person name="Goodfellow M."/>
        </authorList>
    </citation>
    <scope>NUCLEOTIDE SEQUENCE [LARGE SCALE GENOMIC DNA]</scope>
    <source>
        <strain evidence="8">DSM 104538</strain>
    </source>
</reference>
<gene>
    <name evidence="7" type="ORF">GL263_11010</name>
</gene>
<evidence type="ECO:0000313" key="7">
    <source>
        <dbReference type="EMBL" id="MBB1244083.1"/>
    </source>
</evidence>
<keyword evidence="2" id="KW-1003">Cell membrane</keyword>
<evidence type="ECO:0000256" key="4">
    <source>
        <dbReference type="ARBA" id="ARBA00022989"/>
    </source>
</evidence>
<feature type="transmembrane region" description="Helical" evidence="6">
    <location>
        <begin position="121"/>
        <end position="149"/>
    </location>
</feature>
<protein>
    <submittedName>
        <fullName evidence="7">YihY/virulence factor BrkB family protein</fullName>
    </submittedName>
</protein>
<evidence type="ECO:0000313" key="8">
    <source>
        <dbReference type="Proteomes" id="UP000766698"/>
    </source>
</evidence>
<dbReference type="Proteomes" id="UP000766698">
    <property type="component" value="Unassembled WGS sequence"/>
</dbReference>
<feature type="transmembrane region" description="Helical" evidence="6">
    <location>
        <begin position="274"/>
        <end position="294"/>
    </location>
</feature>
<keyword evidence="3 6" id="KW-0812">Transmembrane</keyword>
<comment type="caution">
    <text evidence="7">The sequence shown here is derived from an EMBL/GenBank/DDBJ whole genome shotgun (WGS) entry which is preliminary data.</text>
</comment>
<accession>A0ABR6EFG0</accession>
<keyword evidence="4 6" id="KW-1133">Transmembrane helix</keyword>
<feature type="transmembrane region" description="Helical" evidence="6">
    <location>
        <begin position="233"/>
        <end position="254"/>
    </location>
</feature>
<feature type="transmembrane region" description="Helical" evidence="6">
    <location>
        <begin position="51"/>
        <end position="73"/>
    </location>
</feature>
<evidence type="ECO:0000256" key="1">
    <source>
        <dbReference type="ARBA" id="ARBA00004651"/>
    </source>
</evidence>
<organism evidence="7 8">
    <name type="scientific">Streptomyces durbertensis</name>
    <dbReference type="NCBI Taxonomy" id="2448886"/>
    <lineage>
        <taxon>Bacteria</taxon>
        <taxon>Bacillati</taxon>
        <taxon>Actinomycetota</taxon>
        <taxon>Actinomycetes</taxon>
        <taxon>Kitasatosporales</taxon>
        <taxon>Streptomycetaceae</taxon>
        <taxon>Streptomyces</taxon>
    </lineage>
</organism>
<keyword evidence="8" id="KW-1185">Reference proteome</keyword>
<dbReference type="InterPro" id="IPR017039">
    <property type="entry name" value="Virul_fac_BrkB"/>
</dbReference>
<dbReference type="PANTHER" id="PTHR30213">
    <property type="entry name" value="INNER MEMBRANE PROTEIN YHJD"/>
    <property type="match status" value="1"/>
</dbReference>